<evidence type="ECO:0000313" key="2">
    <source>
        <dbReference type="Proteomes" id="UP000019183"/>
    </source>
</evidence>
<keyword evidence="2" id="KW-1185">Reference proteome</keyword>
<organism evidence="1 2">
    <name type="scientific">Klebsiella pneumoniae IS43</name>
    <dbReference type="NCBI Taxonomy" id="1432552"/>
    <lineage>
        <taxon>Bacteria</taxon>
        <taxon>Pseudomonadati</taxon>
        <taxon>Pseudomonadota</taxon>
        <taxon>Gammaproteobacteria</taxon>
        <taxon>Enterobacterales</taxon>
        <taxon>Enterobacteriaceae</taxon>
        <taxon>Klebsiella/Raoultella group</taxon>
        <taxon>Klebsiella</taxon>
        <taxon>Klebsiella pneumoniae complex</taxon>
    </lineage>
</organism>
<dbReference type="EMBL" id="CBWK010000377">
    <property type="protein sequence ID" value="CDL09526.1"/>
    <property type="molecule type" value="Genomic_DNA"/>
</dbReference>
<sequence>MIDDRRILFLAQRFQTHPQLQRIEATGGLQRLRHQVRYAVFFIELGVQIGRLITHQLVMARVLQQECAAADGLEELLMEVQGNGIHQLQTVKVVAILLRQQQGAAPGCVNVQPDLMFRSDTGDVAQRVDSACVGGAGGGHDRHDLLAVSLRLRNLRLQVGHVHPREFVGFHQRYRAVAEAHQRHVLLHREVGVFRAQDFVLADIPRQPILLDGVPLTGEEGVARQHQAHQVALGAAAGEDAGVARRKTDPGAQPFDQLHLDNGCRRALIPGVHALVGGVNQHFRRLANHQARAVQVRHALRVMHRQAIFQEVLDRTINRRLVTQTLFVKFKGDTLTQLVNAFPLIHLRLLQPLHNGLAGLLDNLLIGFNALR</sequence>
<accession>W1DIS9</accession>
<protein>
    <submittedName>
        <fullName evidence="1">Uncharacterized protein</fullName>
    </submittedName>
</protein>
<dbReference type="Proteomes" id="UP000019183">
    <property type="component" value="Unassembled WGS sequence"/>
</dbReference>
<name>W1DIS9_KLEPN</name>
<dbReference type="AlphaFoldDB" id="W1DIS9"/>
<reference evidence="1" key="1">
    <citation type="submission" date="2013-10" db="EMBL/GenBank/DDBJ databases">
        <title>Antibiotic resistance diversity of beta-lactamase producers in the General Hospital Vienna.</title>
        <authorList>
            <person name="Barisic I."/>
            <person name="Mitteregger D."/>
            <person name="Hirschl A.M."/>
            <person name="Noehammer C."/>
            <person name="Wiesinger-Mayr H."/>
        </authorList>
    </citation>
    <scope>NUCLEOTIDE SEQUENCE [LARGE SCALE GENOMIC DNA]</scope>
    <source>
        <strain evidence="1">IS43</strain>
    </source>
</reference>
<proteinExistence type="predicted"/>
<evidence type="ECO:0000313" key="1">
    <source>
        <dbReference type="EMBL" id="CDL09526.1"/>
    </source>
</evidence>
<comment type="caution">
    <text evidence="1">The sequence shown here is derived from an EMBL/GenBank/DDBJ whole genome shotgun (WGS) entry which is preliminary data.</text>
</comment>